<gene>
    <name evidence="1" type="ORF">KDA_74850</name>
</gene>
<evidence type="ECO:0000313" key="1">
    <source>
        <dbReference type="EMBL" id="GCE32001.1"/>
    </source>
</evidence>
<proteinExistence type="predicted"/>
<accession>A0A402BKY6</accession>
<protein>
    <submittedName>
        <fullName evidence="1">Uncharacterized protein</fullName>
    </submittedName>
</protein>
<comment type="caution">
    <text evidence="1">The sequence shown here is derived from an EMBL/GenBank/DDBJ whole genome shotgun (WGS) entry which is preliminary data.</text>
</comment>
<dbReference type="RefSeq" id="WP_126632020.1">
    <property type="nucleotide sequence ID" value="NZ_BIFT01000003.1"/>
</dbReference>
<evidence type="ECO:0000313" key="2">
    <source>
        <dbReference type="Proteomes" id="UP000287171"/>
    </source>
</evidence>
<sequence>MNERIWLDHVVYKVYRNEALVWEVSMLLPTSQVPITLSGEKTPGEIVDKVKGTYGESARRLSEQKFQEEVARRITHSSEMRALLKENVTGQDLSNWHVYASILRPMVGISIDGAIYLNGNGATYQGHQGHYEIYTYVVVQHPLDETIIERYTLVPISHP</sequence>
<dbReference type="AlphaFoldDB" id="A0A402BKY6"/>
<dbReference type="Proteomes" id="UP000287171">
    <property type="component" value="Unassembled WGS sequence"/>
</dbReference>
<organism evidence="1 2">
    <name type="scientific">Dictyobacter alpinus</name>
    <dbReference type="NCBI Taxonomy" id="2014873"/>
    <lineage>
        <taxon>Bacteria</taxon>
        <taxon>Bacillati</taxon>
        <taxon>Chloroflexota</taxon>
        <taxon>Ktedonobacteria</taxon>
        <taxon>Ktedonobacterales</taxon>
        <taxon>Dictyobacteraceae</taxon>
        <taxon>Dictyobacter</taxon>
    </lineage>
</organism>
<dbReference type="EMBL" id="BIFT01000003">
    <property type="protein sequence ID" value="GCE32001.1"/>
    <property type="molecule type" value="Genomic_DNA"/>
</dbReference>
<name>A0A402BKY6_9CHLR</name>
<keyword evidence="2" id="KW-1185">Reference proteome</keyword>
<reference evidence="2" key="1">
    <citation type="submission" date="2018-12" db="EMBL/GenBank/DDBJ databases">
        <title>Tengunoibacter tsumagoiensis gen. nov., sp. nov., Dictyobacter kobayashii sp. nov., D. alpinus sp. nov., and D. joshuensis sp. nov. and description of Dictyobacteraceae fam. nov. within the order Ktedonobacterales isolated from Tengu-no-mugimeshi.</title>
        <authorList>
            <person name="Wang C.M."/>
            <person name="Zheng Y."/>
            <person name="Sakai Y."/>
            <person name="Toyoda A."/>
            <person name="Minakuchi Y."/>
            <person name="Abe K."/>
            <person name="Yokota A."/>
            <person name="Yabe S."/>
        </authorList>
    </citation>
    <scope>NUCLEOTIDE SEQUENCE [LARGE SCALE GENOMIC DNA]</scope>
    <source>
        <strain evidence="2">Uno16</strain>
    </source>
</reference>